<evidence type="ECO:0000313" key="3">
    <source>
        <dbReference type="Proteomes" id="UP000033699"/>
    </source>
</evidence>
<feature type="transmembrane region" description="Helical" evidence="1">
    <location>
        <begin position="76"/>
        <end position="93"/>
    </location>
</feature>
<gene>
    <name evidence="2" type="ORF">VM95_24975</name>
</gene>
<reference evidence="2 3" key="1">
    <citation type="submission" date="2015-02" db="EMBL/GenBank/DDBJ databases">
        <authorList>
            <person name="Ju K.-S."/>
            <person name="Doroghazi J.R."/>
            <person name="Metcalf W."/>
        </authorList>
    </citation>
    <scope>NUCLEOTIDE SEQUENCE [LARGE SCALE GENOMIC DNA]</scope>
    <source>
        <strain evidence="2 3">ATCC 31215</strain>
    </source>
</reference>
<dbReference type="PATRIC" id="fig|359131.3.peg.6028"/>
<dbReference type="Proteomes" id="UP000033699">
    <property type="component" value="Unassembled WGS sequence"/>
</dbReference>
<feature type="transmembrane region" description="Helical" evidence="1">
    <location>
        <begin position="37"/>
        <end position="55"/>
    </location>
</feature>
<keyword evidence="1" id="KW-0812">Transmembrane</keyword>
<protein>
    <submittedName>
        <fullName evidence="2">Uncharacterized protein</fullName>
    </submittedName>
</protein>
<keyword evidence="1" id="KW-0472">Membrane</keyword>
<feature type="transmembrane region" description="Helical" evidence="1">
    <location>
        <begin position="7"/>
        <end position="31"/>
    </location>
</feature>
<evidence type="ECO:0000256" key="1">
    <source>
        <dbReference type="SAM" id="Phobius"/>
    </source>
</evidence>
<proteinExistence type="predicted"/>
<dbReference type="RefSeq" id="WP_045700420.1">
    <property type="nucleotide sequence ID" value="NZ_JZKH01000058.1"/>
</dbReference>
<dbReference type="EMBL" id="JZKH01000058">
    <property type="protein sequence ID" value="KJS59824.1"/>
    <property type="molecule type" value="Genomic_DNA"/>
</dbReference>
<name>A0A0F2T9C1_STRR3</name>
<dbReference type="AlphaFoldDB" id="A0A0F2T9C1"/>
<keyword evidence="1" id="KW-1133">Transmembrane helix</keyword>
<comment type="caution">
    <text evidence="2">The sequence shown here is derived from an EMBL/GenBank/DDBJ whole genome shotgun (WGS) entry which is preliminary data.</text>
</comment>
<accession>A0A0F2T9C1</accession>
<evidence type="ECO:0000313" key="2">
    <source>
        <dbReference type="EMBL" id="KJS59824.1"/>
    </source>
</evidence>
<organism evidence="2 3">
    <name type="scientific">Streptomyces rubellomurinus (strain ATCC 31215)</name>
    <dbReference type="NCBI Taxonomy" id="359131"/>
    <lineage>
        <taxon>Bacteria</taxon>
        <taxon>Bacillati</taxon>
        <taxon>Actinomycetota</taxon>
        <taxon>Actinomycetes</taxon>
        <taxon>Kitasatosporales</taxon>
        <taxon>Streptomycetaceae</taxon>
        <taxon>Streptomyces</taxon>
    </lineage>
</organism>
<keyword evidence="3" id="KW-1185">Reference proteome</keyword>
<sequence length="120" mass="12505">MNRILVPFLYGALALLILETVAVVAVAVAVAPWLGDGLSWLPLVLTVGAVAWLNVRAIRAVSRMGTAGERLRRRRLALAGAALVQLALIAFGVRHGNTPLTVGPVLVLVAVAPLASRACP</sequence>